<protein>
    <recommendedName>
        <fullName evidence="2">CCHC-type domain-containing protein</fullName>
    </recommendedName>
</protein>
<reference evidence="3" key="1">
    <citation type="submission" date="2018-05" db="EMBL/GenBank/DDBJ databases">
        <title>Draft genome of Mucuna pruriens seed.</title>
        <authorList>
            <person name="Nnadi N.E."/>
            <person name="Vos R."/>
            <person name="Hasami M.H."/>
            <person name="Devisetty U.K."/>
            <person name="Aguiy J.C."/>
        </authorList>
    </citation>
    <scope>NUCLEOTIDE SEQUENCE [LARGE SCALE GENOMIC DNA]</scope>
    <source>
        <strain evidence="3">JCA_2017</strain>
    </source>
</reference>
<dbReference type="OrthoDB" id="1747743at2759"/>
<sequence>MLLSPVPASKSSNIKCFKCLGKGHIALQCPNKRSMIISVNVASSRLVEKLKLPTLAHPKPYRLQWLNNEGELAVTNQGQPRSNLSRTPTHEGLEEEFVLALSLISLEWVEPDC</sequence>
<keyword evidence="1" id="KW-0862">Zinc</keyword>
<evidence type="ECO:0000313" key="3">
    <source>
        <dbReference type="EMBL" id="RDY01810.1"/>
    </source>
</evidence>
<dbReference type="PANTHER" id="PTHR35046:SF9">
    <property type="entry name" value="RNA-DIRECTED DNA POLYMERASE"/>
    <property type="match status" value="1"/>
</dbReference>
<evidence type="ECO:0000256" key="1">
    <source>
        <dbReference type="PROSITE-ProRule" id="PRU00047"/>
    </source>
</evidence>
<evidence type="ECO:0000313" key="4">
    <source>
        <dbReference type="Proteomes" id="UP000257109"/>
    </source>
</evidence>
<proteinExistence type="predicted"/>
<gene>
    <name evidence="3" type="ORF">CR513_14816</name>
</gene>
<dbReference type="InterPro" id="IPR036875">
    <property type="entry name" value="Znf_CCHC_sf"/>
</dbReference>
<feature type="non-terminal residue" evidence="3">
    <location>
        <position position="1"/>
    </location>
</feature>
<name>A0A371HGA9_MUCPR</name>
<evidence type="ECO:0000259" key="2">
    <source>
        <dbReference type="PROSITE" id="PS50158"/>
    </source>
</evidence>
<dbReference type="GO" id="GO:0003676">
    <property type="term" value="F:nucleic acid binding"/>
    <property type="evidence" value="ECO:0007669"/>
    <property type="project" value="InterPro"/>
</dbReference>
<dbReference type="Gene3D" id="4.10.60.10">
    <property type="entry name" value="Zinc finger, CCHC-type"/>
    <property type="match status" value="1"/>
</dbReference>
<dbReference type="GO" id="GO:0008270">
    <property type="term" value="F:zinc ion binding"/>
    <property type="evidence" value="ECO:0007669"/>
    <property type="project" value="UniProtKB-KW"/>
</dbReference>
<organism evidence="3 4">
    <name type="scientific">Mucuna pruriens</name>
    <name type="common">Velvet bean</name>
    <name type="synonym">Dolichos pruriens</name>
    <dbReference type="NCBI Taxonomy" id="157652"/>
    <lineage>
        <taxon>Eukaryota</taxon>
        <taxon>Viridiplantae</taxon>
        <taxon>Streptophyta</taxon>
        <taxon>Embryophyta</taxon>
        <taxon>Tracheophyta</taxon>
        <taxon>Spermatophyta</taxon>
        <taxon>Magnoliopsida</taxon>
        <taxon>eudicotyledons</taxon>
        <taxon>Gunneridae</taxon>
        <taxon>Pentapetalae</taxon>
        <taxon>rosids</taxon>
        <taxon>fabids</taxon>
        <taxon>Fabales</taxon>
        <taxon>Fabaceae</taxon>
        <taxon>Papilionoideae</taxon>
        <taxon>50 kb inversion clade</taxon>
        <taxon>NPAAA clade</taxon>
        <taxon>indigoferoid/millettioid clade</taxon>
        <taxon>Phaseoleae</taxon>
        <taxon>Mucuna</taxon>
    </lineage>
</organism>
<dbReference type="AlphaFoldDB" id="A0A371HGA9"/>
<keyword evidence="1" id="KW-0863">Zinc-finger</keyword>
<accession>A0A371HGA9</accession>
<feature type="domain" description="CCHC-type" evidence="2">
    <location>
        <begin position="15"/>
        <end position="31"/>
    </location>
</feature>
<dbReference type="EMBL" id="QJKJ01002678">
    <property type="protein sequence ID" value="RDY01810.1"/>
    <property type="molecule type" value="Genomic_DNA"/>
</dbReference>
<dbReference type="Proteomes" id="UP000257109">
    <property type="component" value="Unassembled WGS sequence"/>
</dbReference>
<dbReference type="PANTHER" id="PTHR35046">
    <property type="entry name" value="ZINC KNUCKLE (CCHC-TYPE) FAMILY PROTEIN"/>
    <property type="match status" value="1"/>
</dbReference>
<dbReference type="SMART" id="SM00343">
    <property type="entry name" value="ZnF_C2HC"/>
    <property type="match status" value="1"/>
</dbReference>
<dbReference type="PROSITE" id="PS50158">
    <property type="entry name" value="ZF_CCHC"/>
    <property type="match status" value="1"/>
</dbReference>
<dbReference type="InterPro" id="IPR001878">
    <property type="entry name" value="Znf_CCHC"/>
</dbReference>
<dbReference type="SUPFAM" id="SSF57756">
    <property type="entry name" value="Retrovirus zinc finger-like domains"/>
    <property type="match status" value="1"/>
</dbReference>
<keyword evidence="4" id="KW-1185">Reference proteome</keyword>
<keyword evidence="1" id="KW-0479">Metal-binding</keyword>
<comment type="caution">
    <text evidence="3">The sequence shown here is derived from an EMBL/GenBank/DDBJ whole genome shotgun (WGS) entry which is preliminary data.</text>
</comment>